<name>A0ABN9XXE9_9DINO</name>
<evidence type="ECO:0000256" key="1">
    <source>
        <dbReference type="SAM" id="MobiDB-lite"/>
    </source>
</evidence>
<comment type="caution">
    <text evidence="2">The sequence shown here is derived from an EMBL/GenBank/DDBJ whole genome shotgun (WGS) entry which is preliminary data.</text>
</comment>
<dbReference type="Proteomes" id="UP001189429">
    <property type="component" value="Unassembled WGS sequence"/>
</dbReference>
<organism evidence="2 3">
    <name type="scientific">Prorocentrum cordatum</name>
    <dbReference type="NCBI Taxonomy" id="2364126"/>
    <lineage>
        <taxon>Eukaryota</taxon>
        <taxon>Sar</taxon>
        <taxon>Alveolata</taxon>
        <taxon>Dinophyceae</taxon>
        <taxon>Prorocentrales</taxon>
        <taxon>Prorocentraceae</taxon>
        <taxon>Prorocentrum</taxon>
    </lineage>
</organism>
<gene>
    <name evidence="2" type="ORF">PCOR1329_LOCUS79540</name>
</gene>
<dbReference type="EMBL" id="CAUYUJ010021173">
    <property type="protein sequence ID" value="CAK0903155.1"/>
    <property type="molecule type" value="Genomic_DNA"/>
</dbReference>
<keyword evidence="3" id="KW-1185">Reference proteome</keyword>
<accession>A0ABN9XXE9</accession>
<feature type="non-terminal residue" evidence="2">
    <location>
        <position position="54"/>
    </location>
</feature>
<feature type="non-terminal residue" evidence="2">
    <location>
        <position position="1"/>
    </location>
</feature>
<evidence type="ECO:0000313" key="3">
    <source>
        <dbReference type="Proteomes" id="UP001189429"/>
    </source>
</evidence>
<reference evidence="2" key="1">
    <citation type="submission" date="2023-10" db="EMBL/GenBank/DDBJ databases">
        <authorList>
            <person name="Chen Y."/>
            <person name="Shah S."/>
            <person name="Dougan E. K."/>
            <person name="Thang M."/>
            <person name="Chan C."/>
        </authorList>
    </citation>
    <scope>NUCLEOTIDE SEQUENCE [LARGE SCALE GENOMIC DNA]</scope>
</reference>
<sequence length="54" mass="5765">FVPASGAQRTSSAAPRRATTGRTRALTMAASRTAPRALRRHRGARASTCRRLTA</sequence>
<feature type="compositionally biased region" description="Low complexity" evidence="1">
    <location>
        <begin position="7"/>
        <end position="30"/>
    </location>
</feature>
<evidence type="ECO:0000313" key="2">
    <source>
        <dbReference type="EMBL" id="CAK0903155.1"/>
    </source>
</evidence>
<proteinExistence type="predicted"/>
<protein>
    <submittedName>
        <fullName evidence="2">Uncharacterized protein</fullName>
    </submittedName>
</protein>
<feature type="region of interest" description="Disordered" evidence="1">
    <location>
        <begin position="1"/>
        <end position="54"/>
    </location>
</feature>